<name>A0A2P6RAW4_ROSCH</name>
<sequence>MLTFEEEASLLSSIQFGPQDGWLSSFYSCLIKKVNISETPICRSLSGKLLKISISLYFLGPSFYLIKIYFKAFTCCVFQYDKENVVEANFGELEKERCNSNTSDLSFIHTLKTNTDLLVCKAEYYQCGEYQKSFELTSFLLEKDTFHLKSTLVHLAAAMELGNSNELYLMACNLVKDYPQKALSWFSVGCYYYCIKKYDQSRRYFSKATNVDGNFPPAWIGYGNAYSAQDEGDQAMSIYRTAARLFPGCHLPTLYIGMEYMRTHNYKLAEQGTLNDGRVIAVKQLSAASWQGKNEFLPCCVFLQATY</sequence>
<dbReference type="PROSITE" id="PS50005">
    <property type="entry name" value="TPR"/>
    <property type="match status" value="2"/>
</dbReference>
<evidence type="ECO:0000256" key="3">
    <source>
        <dbReference type="ARBA" id="ARBA00022776"/>
    </source>
</evidence>
<keyword evidence="6" id="KW-0131">Cell cycle</keyword>
<evidence type="ECO:0000256" key="7">
    <source>
        <dbReference type="PROSITE-ProRule" id="PRU00339"/>
    </source>
</evidence>
<dbReference type="EMBL" id="PDCK01000041">
    <property type="protein sequence ID" value="PRQ43566.1"/>
    <property type="molecule type" value="Genomic_DNA"/>
</dbReference>
<protein>
    <submittedName>
        <fullName evidence="8">Putative 43kDa postsynaptic protein</fullName>
    </submittedName>
</protein>
<dbReference type="GO" id="GO:0051301">
    <property type="term" value="P:cell division"/>
    <property type="evidence" value="ECO:0007669"/>
    <property type="project" value="UniProtKB-KW"/>
</dbReference>
<dbReference type="GO" id="GO:0045842">
    <property type="term" value="P:positive regulation of mitotic metaphase/anaphase transition"/>
    <property type="evidence" value="ECO:0007669"/>
    <property type="project" value="TreeGrafter"/>
</dbReference>
<dbReference type="InterPro" id="IPR011990">
    <property type="entry name" value="TPR-like_helical_dom_sf"/>
</dbReference>
<dbReference type="GO" id="GO:0016567">
    <property type="term" value="P:protein ubiquitination"/>
    <property type="evidence" value="ECO:0007669"/>
    <property type="project" value="TreeGrafter"/>
</dbReference>
<evidence type="ECO:0000256" key="1">
    <source>
        <dbReference type="ARBA" id="ARBA00022618"/>
    </source>
</evidence>
<dbReference type="Proteomes" id="UP000238479">
    <property type="component" value="Chromosome 3"/>
</dbReference>
<evidence type="ECO:0000256" key="6">
    <source>
        <dbReference type="ARBA" id="ARBA00023306"/>
    </source>
</evidence>
<dbReference type="Gene3D" id="1.25.40.10">
    <property type="entry name" value="Tetratricopeptide repeat domain"/>
    <property type="match status" value="1"/>
</dbReference>
<gene>
    <name evidence="8" type="ORF">RchiOBHm_Chr3g0469831</name>
</gene>
<proteinExistence type="predicted"/>
<feature type="repeat" description="TPR" evidence="7">
    <location>
        <begin position="216"/>
        <end position="249"/>
    </location>
</feature>
<evidence type="ECO:0000313" key="8">
    <source>
        <dbReference type="EMBL" id="PRQ43566.1"/>
    </source>
</evidence>
<keyword evidence="3" id="KW-0498">Mitosis</keyword>
<comment type="caution">
    <text evidence="8">The sequence shown here is derived from an EMBL/GenBank/DDBJ whole genome shotgun (WGS) entry which is preliminary data.</text>
</comment>
<dbReference type="PANTHER" id="PTHR12558">
    <property type="entry name" value="CELL DIVISION CYCLE 16,23,27"/>
    <property type="match status" value="1"/>
</dbReference>
<evidence type="ECO:0000313" key="9">
    <source>
        <dbReference type="Proteomes" id="UP000238479"/>
    </source>
</evidence>
<dbReference type="PANTHER" id="PTHR12558:SF9">
    <property type="entry name" value="CELL DIVISION CYCLE PROTEIN 16 HOMOLOG"/>
    <property type="match status" value="1"/>
</dbReference>
<keyword evidence="1" id="KW-0132">Cell division</keyword>
<keyword evidence="9" id="KW-1185">Reference proteome</keyword>
<dbReference type="InterPro" id="IPR019734">
    <property type="entry name" value="TPR_rpt"/>
</dbReference>
<reference evidence="8 9" key="1">
    <citation type="journal article" date="2018" name="Nat. Genet.">
        <title>The Rosa genome provides new insights in the design of modern roses.</title>
        <authorList>
            <person name="Bendahmane M."/>
        </authorList>
    </citation>
    <scope>NUCLEOTIDE SEQUENCE [LARGE SCALE GENOMIC DNA]</scope>
    <source>
        <strain evidence="9">cv. Old Blush</strain>
    </source>
</reference>
<evidence type="ECO:0000256" key="4">
    <source>
        <dbReference type="ARBA" id="ARBA00022786"/>
    </source>
</evidence>
<dbReference type="SUPFAM" id="SSF48452">
    <property type="entry name" value="TPR-like"/>
    <property type="match status" value="1"/>
</dbReference>
<keyword evidence="2" id="KW-0677">Repeat</keyword>
<dbReference type="STRING" id="74649.A0A2P6RAW4"/>
<keyword evidence="5 7" id="KW-0802">TPR repeat</keyword>
<accession>A0A2P6RAW4</accession>
<feature type="repeat" description="TPR" evidence="7">
    <location>
        <begin position="182"/>
        <end position="215"/>
    </location>
</feature>
<dbReference type="Gramene" id="PRQ43566">
    <property type="protein sequence ID" value="PRQ43566"/>
    <property type="gene ID" value="RchiOBHm_Chr3g0469831"/>
</dbReference>
<evidence type="ECO:0000256" key="5">
    <source>
        <dbReference type="ARBA" id="ARBA00022803"/>
    </source>
</evidence>
<dbReference type="SMART" id="SM00028">
    <property type="entry name" value="TPR"/>
    <property type="match status" value="2"/>
</dbReference>
<dbReference type="GO" id="GO:0005737">
    <property type="term" value="C:cytoplasm"/>
    <property type="evidence" value="ECO:0007669"/>
    <property type="project" value="TreeGrafter"/>
</dbReference>
<organism evidence="8 9">
    <name type="scientific">Rosa chinensis</name>
    <name type="common">China rose</name>
    <dbReference type="NCBI Taxonomy" id="74649"/>
    <lineage>
        <taxon>Eukaryota</taxon>
        <taxon>Viridiplantae</taxon>
        <taxon>Streptophyta</taxon>
        <taxon>Embryophyta</taxon>
        <taxon>Tracheophyta</taxon>
        <taxon>Spermatophyta</taxon>
        <taxon>Magnoliopsida</taxon>
        <taxon>eudicotyledons</taxon>
        <taxon>Gunneridae</taxon>
        <taxon>Pentapetalae</taxon>
        <taxon>rosids</taxon>
        <taxon>fabids</taxon>
        <taxon>Rosales</taxon>
        <taxon>Rosaceae</taxon>
        <taxon>Rosoideae</taxon>
        <taxon>Rosoideae incertae sedis</taxon>
        <taxon>Rosa</taxon>
    </lineage>
</organism>
<dbReference type="GO" id="GO:0005680">
    <property type="term" value="C:anaphase-promoting complex"/>
    <property type="evidence" value="ECO:0007669"/>
    <property type="project" value="TreeGrafter"/>
</dbReference>
<keyword evidence="4" id="KW-0833">Ubl conjugation pathway</keyword>
<dbReference type="GO" id="GO:0031145">
    <property type="term" value="P:anaphase-promoting complex-dependent catabolic process"/>
    <property type="evidence" value="ECO:0007669"/>
    <property type="project" value="TreeGrafter"/>
</dbReference>
<dbReference type="AlphaFoldDB" id="A0A2P6RAW4"/>
<evidence type="ECO:0000256" key="2">
    <source>
        <dbReference type="ARBA" id="ARBA00022737"/>
    </source>
</evidence>